<dbReference type="Proteomes" id="UP000777935">
    <property type="component" value="Unassembled WGS sequence"/>
</dbReference>
<keyword evidence="2" id="KW-0411">Iron-sulfur</keyword>
<dbReference type="PROSITE" id="PS51918">
    <property type="entry name" value="RADICAL_SAM"/>
    <property type="match status" value="1"/>
</dbReference>
<comment type="function">
    <text evidence="2">Probably acts as a heme chaperone, transferring heme to an unknown acceptor. Binds one molecule of heme per monomer, possibly covalently. Binds 1 [4Fe-4S] cluster. The cluster is coordinated with 3 cysteines and an exchangeable S-adenosyl-L-methionine.</text>
</comment>
<evidence type="ECO:0000313" key="5">
    <source>
        <dbReference type="Proteomes" id="UP000777935"/>
    </source>
</evidence>
<dbReference type="SFLD" id="SFLDS00029">
    <property type="entry name" value="Radical_SAM"/>
    <property type="match status" value="2"/>
</dbReference>
<dbReference type="InterPro" id="IPR007197">
    <property type="entry name" value="rSAM"/>
</dbReference>
<dbReference type="InterPro" id="IPR006638">
    <property type="entry name" value="Elp3/MiaA/NifB-like_rSAM"/>
</dbReference>
<dbReference type="InterPro" id="IPR058240">
    <property type="entry name" value="rSAM_sf"/>
</dbReference>
<protein>
    <recommendedName>
        <fullName evidence="2">Heme chaperone HemW</fullName>
    </recommendedName>
</protein>
<dbReference type="InterPro" id="IPR010723">
    <property type="entry name" value="HemN_C"/>
</dbReference>
<dbReference type="InterPro" id="IPR004559">
    <property type="entry name" value="HemW-like"/>
</dbReference>
<dbReference type="Gene3D" id="3.30.750.200">
    <property type="match status" value="1"/>
</dbReference>
<evidence type="ECO:0000256" key="1">
    <source>
        <dbReference type="ARBA" id="ARBA00006100"/>
    </source>
</evidence>
<keyword evidence="2" id="KW-0349">Heme</keyword>
<dbReference type="SUPFAM" id="SSF102114">
    <property type="entry name" value="Radical SAM enzymes"/>
    <property type="match status" value="1"/>
</dbReference>
<sequence>MPEDWQNAGFGLYIHWPFCQAKCPYCDFNSHVTAQIDQSTWANAYISEIDRIGLGTSDRVLNTMFFGGGTPSLMAAETVDAVITHARKTWHFANDIEITLEANPTSVEASRFAGYHDAGVNRVSIGVQSLRDDDLRRLGRLHSKDEALSAIEIARNTFPRMSFDLMYGRQDQTAKDWEAELNEAIGFAADHLSLYQLTVEDGTAFGDRYKAGRLLGLPDDDLSVQLFEITQEICEHNGLPAYEVSNHAPADSESRHNMIYWRYGDYAGIGPGAHGRLTIQGQKIATEAEKLPGKWLSGVSSGMAELPRTVISSSDQAAEYLMMGLRLSEGVDVDRFAAISGMPINQDHIKQLCEDDLMILDENRIKTTRRGRLILNAVIEALLRD</sequence>
<evidence type="ECO:0000313" key="4">
    <source>
        <dbReference type="EMBL" id="NSX53574.1"/>
    </source>
</evidence>
<gene>
    <name evidence="4" type="ORF">HRQ87_02055</name>
</gene>
<keyword evidence="2" id="KW-0408">Iron</keyword>
<dbReference type="SFLD" id="SFLDG01065">
    <property type="entry name" value="anaerobic_coproporphyrinogen-I"/>
    <property type="match status" value="2"/>
</dbReference>
<dbReference type="SFLD" id="SFLDF00288">
    <property type="entry name" value="HemN-like__clustered_with_nucl"/>
    <property type="match status" value="1"/>
</dbReference>
<dbReference type="Pfam" id="PF06969">
    <property type="entry name" value="HemN_C"/>
    <property type="match status" value="1"/>
</dbReference>
<dbReference type="SMART" id="SM00729">
    <property type="entry name" value="Elp3"/>
    <property type="match status" value="1"/>
</dbReference>
<evidence type="ECO:0000259" key="3">
    <source>
        <dbReference type="PROSITE" id="PS51918"/>
    </source>
</evidence>
<keyword evidence="2" id="KW-0479">Metal-binding</keyword>
<comment type="similarity">
    <text evidence="1">Belongs to the anaerobic coproporphyrinogen-III oxidase family. HemW subfamily.</text>
</comment>
<dbReference type="CDD" id="cd01335">
    <property type="entry name" value="Radical_SAM"/>
    <property type="match status" value="1"/>
</dbReference>
<dbReference type="PANTHER" id="PTHR13932">
    <property type="entry name" value="COPROPORPHYRINIGEN III OXIDASE"/>
    <property type="match status" value="1"/>
</dbReference>
<comment type="subcellular location">
    <subcellularLocation>
        <location evidence="2">Cytoplasm</location>
    </subcellularLocation>
</comment>
<dbReference type="NCBIfam" id="TIGR00539">
    <property type="entry name" value="hemN_rel"/>
    <property type="match status" value="1"/>
</dbReference>
<evidence type="ECO:0000256" key="2">
    <source>
        <dbReference type="RuleBase" id="RU364116"/>
    </source>
</evidence>
<dbReference type="PANTHER" id="PTHR13932:SF5">
    <property type="entry name" value="RADICAL S-ADENOSYL METHIONINE DOMAIN-CONTAINING PROTEIN 1, MITOCHONDRIAL"/>
    <property type="match status" value="1"/>
</dbReference>
<reference evidence="4 5" key="1">
    <citation type="submission" date="2020-06" db="EMBL/GenBank/DDBJ databases">
        <title>Sulfitobacter algicola sp. nov., isolated from green algae.</title>
        <authorList>
            <person name="Wang C."/>
        </authorList>
    </citation>
    <scope>NUCLEOTIDE SEQUENCE [LARGE SCALE GENOMIC DNA]</scope>
    <source>
        <strain evidence="4 5">1151</strain>
    </source>
</reference>
<name>A0ABX2IT89_9RHOB</name>
<dbReference type="EMBL" id="JABUFE010000001">
    <property type="protein sequence ID" value="NSX53574.1"/>
    <property type="molecule type" value="Genomic_DNA"/>
</dbReference>
<proteinExistence type="inferred from homology"/>
<dbReference type="Pfam" id="PF04055">
    <property type="entry name" value="Radical_SAM"/>
    <property type="match status" value="1"/>
</dbReference>
<keyword evidence="2" id="KW-0949">S-adenosyl-L-methionine</keyword>
<accession>A0ABX2IT89</accession>
<keyword evidence="2" id="KW-0004">4Fe-4S</keyword>
<keyword evidence="5" id="KW-1185">Reference proteome</keyword>
<dbReference type="RefSeq" id="WP_174134694.1">
    <property type="nucleotide sequence ID" value="NZ_JABUFE010000001.1"/>
</dbReference>
<keyword evidence="2" id="KW-0963">Cytoplasm</keyword>
<feature type="domain" description="Radical SAM core" evidence="3">
    <location>
        <begin position="4"/>
        <end position="240"/>
    </location>
</feature>
<dbReference type="SFLD" id="SFLDF00562">
    <property type="entry name" value="HemN-like__clustered_with_heat"/>
    <property type="match status" value="1"/>
</dbReference>
<dbReference type="InterPro" id="IPR034505">
    <property type="entry name" value="Coproporphyrinogen-III_oxidase"/>
</dbReference>
<keyword evidence="2" id="KW-0143">Chaperone</keyword>
<organism evidence="4 5">
    <name type="scientific">Parasulfitobacter algicola</name>
    <dbReference type="NCBI Taxonomy" id="2614809"/>
    <lineage>
        <taxon>Bacteria</taxon>
        <taxon>Pseudomonadati</taxon>
        <taxon>Pseudomonadota</taxon>
        <taxon>Alphaproteobacteria</taxon>
        <taxon>Rhodobacterales</taxon>
        <taxon>Roseobacteraceae</taxon>
        <taxon>Parasulfitobacter</taxon>
    </lineage>
</organism>
<comment type="caution">
    <text evidence="4">The sequence shown here is derived from an EMBL/GenBank/DDBJ whole genome shotgun (WGS) entry which is preliminary data.</text>
</comment>